<protein>
    <submittedName>
        <fullName evidence="1">Uncharacterized protein</fullName>
    </submittedName>
</protein>
<evidence type="ECO:0000313" key="1">
    <source>
        <dbReference type="EMBL" id="PIP73406.1"/>
    </source>
</evidence>
<dbReference type="AlphaFoldDB" id="A0A2H0CU66"/>
<reference evidence="1 2" key="1">
    <citation type="submission" date="2017-09" db="EMBL/GenBank/DDBJ databases">
        <title>Depth-based differentiation of microbial function through sediment-hosted aquifers and enrichment of novel symbionts in the deep terrestrial subsurface.</title>
        <authorList>
            <person name="Probst A.J."/>
            <person name="Ladd B."/>
            <person name="Jarett J.K."/>
            <person name="Geller-Mcgrath D.E."/>
            <person name="Sieber C.M."/>
            <person name="Emerson J.B."/>
            <person name="Anantharaman K."/>
            <person name="Thomas B.C."/>
            <person name="Malmstrom R."/>
            <person name="Stieglmeier M."/>
            <person name="Klingl A."/>
            <person name="Woyke T."/>
            <person name="Ryan C.M."/>
            <person name="Banfield J.F."/>
        </authorList>
    </citation>
    <scope>NUCLEOTIDE SEQUENCE [LARGE SCALE GENOMIC DNA]</scope>
    <source>
        <strain evidence="1">CG22_combo_CG10-13_8_21_14_all_47_15</strain>
    </source>
</reference>
<dbReference type="EMBL" id="PCTL01000021">
    <property type="protein sequence ID" value="PIP73406.1"/>
    <property type="molecule type" value="Genomic_DNA"/>
</dbReference>
<organism evidence="1 2">
    <name type="scientific">Candidatus Lloydbacteria bacterium CG22_combo_CG10-13_8_21_14_all_47_15</name>
    <dbReference type="NCBI Taxonomy" id="1974635"/>
    <lineage>
        <taxon>Bacteria</taxon>
        <taxon>Candidatus Lloydiibacteriota</taxon>
    </lineage>
</organism>
<dbReference type="Proteomes" id="UP000230638">
    <property type="component" value="Unassembled WGS sequence"/>
</dbReference>
<gene>
    <name evidence="1" type="ORF">COW88_02195</name>
</gene>
<accession>A0A2H0CU66</accession>
<proteinExistence type="predicted"/>
<sequence>MRDNSKKLIATFLIALIIAPQLFFIGVPRAHAVGGCIASAAGAVAGLAGLSAISSAVGGFGLFQEVPVSDVVVRSTQLTLTSKECIEDTLMWVLLNIVIQFMVSDIVRWINTGFQGSPAFVESPSSFFAEVADQATGIFIETLGVAELCNLRWAPWFRISLTIPDPYLIRSRCTLSGIVANTELAFKDFKNLGWEGLVDISVNRQSSPYGAYLSALDERNKRQSTALTSEAAKLQWSNGFFSTADKLICTSFTAGQCTAYRGNITLPGATIEEQLNQALDLPKGRLAIADEVNEIIGALLTQLVIGIFQGGLRAFGG</sequence>
<comment type="caution">
    <text evidence="1">The sequence shown here is derived from an EMBL/GenBank/DDBJ whole genome shotgun (WGS) entry which is preliminary data.</text>
</comment>
<name>A0A2H0CU66_9BACT</name>
<evidence type="ECO:0000313" key="2">
    <source>
        <dbReference type="Proteomes" id="UP000230638"/>
    </source>
</evidence>